<comment type="caution">
    <text evidence="3">The sequence shown here is derived from an EMBL/GenBank/DDBJ whole genome shotgun (WGS) entry which is preliminary data.</text>
</comment>
<name>A0ABV3ITJ4_9ACTN</name>
<keyword evidence="4" id="KW-1185">Reference proteome</keyword>
<gene>
    <name evidence="3" type="ORF">AB0L03_13335</name>
</gene>
<dbReference type="SUPFAM" id="SSF56112">
    <property type="entry name" value="Protein kinase-like (PK-like)"/>
    <property type="match status" value="1"/>
</dbReference>
<dbReference type="Proteomes" id="UP001552479">
    <property type="component" value="Unassembled WGS sequence"/>
</dbReference>
<accession>A0ABV3ITJ4</accession>
<evidence type="ECO:0000313" key="4">
    <source>
        <dbReference type="Proteomes" id="UP001552479"/>
    </source>
</evidence>
<dbReference type="Pfam" id="PF01636">
    <property type="entry name" value="APH"/>
    <property type="match status" value="1"/>
</dbReference>
<organism evidence="3 4">
    <name type="scientific">Streptomyces roseoverticillatus</name>
    <dbReference type="NCBI Taxonomy" id="66429"/>
    <lineage>
        <taxon>Bacteria</taxon>
        <taxon>Bacillati</taxon>
        <taxon>Actinomycetota</taxon>
        <taxon>Actinomycetes</taxon>
        <taxon>Kitasatosporales</taxon>
        <taxon>Streptomycetaceae</taxon>
        <taxon>Streptomyces</taxon>
    </lineage>
</organism>
<feature type="domain" description="Aminoglycoside phosphotransferase" evidence="2">
    <location>
        <begin position="110"/>
        <end position="195"/>
    </location>
</feature>
<evidence type="ECO:0000313" key="3">
    <source>
        <dbReference type="EMBL" id="MEV4923811.1"/>
    </source>
</evidence>
<evidence type="ECO:0000259" key="2">
    <source>
        <dbReference type="Pfam" id="PF01636"/>
    </source>
</evidence>
<feature type="region of interest" description="Disordered" evidence="1">
    <location>
        <begin position="1"/>
        <end position="22"/>
    </location>
</feature>
<dbReference type="EMBL" id="JBFASG010000010">
    <property type="protein sequence ID" value="MEV4923811.1"/>
    <property type="molecule type" value="Genomic_DNA"/>
</dbReference>
<evidence type="ECO:0000256" key="1">
    <source>
        <dbReference type="SAM" id="MobiDB-lite"/>
    </source>
</evidence>
<dbReference type="RefSeq" id="WP_366087995.1">
    <property type="nucleotide sequence ID" value="NZ_JBFASG010000010.1"/>
</dbReference>
<sequence length="269" mass="30054">MTDPSVRQGPARQETELTGGGTTRVVRAGATVRRPVRPWTPAVHVLLDHLARRGFPGAPRQYGVDEQDREVLDYLPGEVGNYPLSPAVRSETALVTAARLLRSFHDSTAELAARLTAGWQFPALEPADVICHGDFAPYNCVFRDGRAVGVIDFDTARPGPRHWDLSYALYRFAPLTDPSNRDGFGDAPQQARRARLFLDAYGCTAPQRAEAVASVPDRLRRLVTFMHEAANRGNADFARHIEEGHADLYLRDVDHVERHRDLWQRRVAD</sequence>
<reference evidence="3 4" key="1">
    <citation type="submission" date="2024-06" db="EMBL/GenBank/DDBJ databases">
        <title>The Natural Products Discovery Center: Release of the First 8490 Sequenced Strains for Exploring Actinobacteria Biosynthetic Diversity.</title>
        <authorList>
            <person name="Kalkreuter E."/>
            <person name="Kautsar S.A."/>
            <person name="Yang D."/>
            <person name="Bader C.D."/>
            <person name="Teijaro C.N."/>
            <person name="Fluegel L."/>
            <person name="Davis C.M."/>
            <person name="Simpson J.R."/>
            <person name="Lauterbach L."/>
            <person name="Steele A.D."/>
            <person name="Gui C."/>
            <person name="Meng S."/>
            <person name="Li G."/>
            <person name="Viehrig K."/>
            <person name="Ye F."/>
            <person name="Su P."/>
            <person name="Kiefer A.F."/>
            <person name="Nichols A."/>
            <person name="Cepeda A.J."/>
            <person name="Yan W."/>
            <person name="Fan B."/>
            <person name="Jiang Y."/>
            <person name="Adhikari A."/>
            <person name="Zheng C.-J."/>
            <person name="Schuster L."/>
            <person name="Cowan T.M."/>
            <person name="Smanski M.J."/>
            <person name="Chevrette M.G."/>
            <person name="De Carvalho L.P.S."/>
            <person name="Shen B."/>
        </authorList>
    </citation>
    <scope>NUCLEOTIDE SEQUENCE [LARGE SCALE GENOMIC DNA]</scope>
    <source>
        <strain evidence="3 4">NPDC053791</strain>
    </source>
</reference>
<dbReference type="Gene3D" id="3.90.1200.10">
    <property type="match status" value="1"/>
</dbReference>
<protein>
    <submittedName>
        <fullName evidence="3">Phosphotransferase</fullName>
    </submittedName>
</protein>
<dbReference type="InterPro" id="IPR002575">
    <property type="entry name" value="Aminoglycoside_PTrfase"/>
</dbReference>
<dbReference type="InterPro" id="IPR011009">
    <property type="entry name" value="Kinase-like_dom_sf"/>
</dbReference>
<proteinExistence type="predicted"/>